<reference evidence="2 3" key="1">
    <citation type="submission" date="2024-04" db="EMBL/GenBank/DDBJ databases">
        <title>Genome assembly C_amara_ONT_v2.</title>
        <authorList>
            <person name="Yant L."/>
            <person name="Moore C."/>
            <person name="Slenker M."/>
        </authorList>
    </citation>
    <scope>NUCLEOTIDE SEQUENCE [LARGE SCALE GENOMIC DNA]</scope>
    <source>
        <tissue evidence="2">Leaf</tissue>
    </source>
</reference>
<dbReference type="SUPFAM" id="SSF81383">
    <property type="entry name" value="F-box domain"/>
    <property type="match status" value="1"/>
</dbReference>
<dbReference type="SUPFAM" id="SSF52047">
    <property type="entry name" value="RNI-like"/>
    <property type="match status" value="1"/>
</dbReference>
<dbReference type="PROSITE" id="PS50181">
    <property type="entry name" value="FBOX"/>
    <property type="match status" value="1"/>
</dbReference>
<evidence type="ECO:0000313" key="2">
    <source>
        <dbReference type="EMBL" id="KAL1209071.1"/>
    </source>
</evidence>
<dbReference type="PANTHER" id="PTHR31900:SF33">
    <property type="entry name" value="PROTEIN WITH RNI-LIKE_FBD-LIKE DOMAIN"/>
    <property type="match status" value="1"/>
</dbReference>
<name>A0ABD1BDK2_CARAN</name>
<protein>
    <submittedName>
        <fullName evidence="2">FBD-associated F-box protein</fullName>
    </submittedName>
</protein>
<proteinExistence type="predicted"/>
<dbReference type="Pfam" id="PF08387">
    <property type="entry name" value="FBD"/>
    <property type="match status" value="1"/>
</dbReference>
<dbReference type="InterPro" id="IPR055411">
    <property type="entry name" value="LRR_FXL15/At3g58940/PEG3-like"/>
</dbReference>
<organism evidence="2 3">
    <name type="scientific">Cardamine amara subsp. amara</name>
    <dbReference type="NCBI Taxonomy" id="228776"/>
    <lineage>
        <taxon>Eukaryota</taxon>
        <taxon>Viridiplantae</taxon>
        <taxon>Streptophyta</taxon>
        <taxon>Embryophyta</taxon>
        <taxon>Tracheophyta</taxon>
        <taxon>Spermatophyta</taxon>
        <taxon>Magnoliopsida</taxon>
        <taxon>eudicotyledons</taxon>
        <taxon>Gunneridae</taxon>
        <taxon>Pentapetalae</taxon>
        <taxon>rosids</taxon>
        <taxon>malvids</taxon>
        <taxon>Brassicales</taxon>
        <taxon>Brassicaceae</taxon>
        <taxon>Cardamineae</taxon>
        <taxon>Cardamine</taxon>
    </lineage>
</organism>
<dbReference type="InterPro" id="IPR036047">
    <property type="entry name" value="F-box-like_dom_sf"/>
</dbReference>
<dbReference type="AlphaFoldDB" id="A0ABD1BDK2"/>
<sequence>MKGRVGTSGEDRISILPESLLCHILSFLTTKDSVKTSVLSSRWKNLWLWVPRLDLNKSDFSGDNPSASFIDKFLNFQGESYLRGFKLNTDHDVNDTSPLETCLMRVVKCKIQHFEIQNYFQYSILMMPLIFSMCDTLVSLKLSFVILSDLESFSLPCLKIMHFKKVVFPSKEAAEALISCSPVLKDLKMSYSTDDFEVLRVCSTSLKTFTLKQLDIDFVDNVGHKIVIDTPRLEYLNLKDYQCRSFKIVNMSESVKVDIDIIVRGGSIIFDFLTCLSNVRYITISRRSLRFIYLNQEINPRFKFHDLARLRTTMFSNSSPEMLPVILEMCPNLKHLTLDLQELVHYYLVTEGISGLLSVLPRCLISSLEYVDIESPITEKATELKLVSYFLENSTTLKKLVLHLNHSCGEKHDAGLLKQLFESPRASNVCQLVIVSPRC</sequence>
<keyword evidence="3" id="KW-1185">Reference proteome</keyword>
<dbReference type="SMART" id="SM00579">
    <property type="entry name" value="FBD"/>
    <property type="match status" value="1"/>
</dbReference>
<dbReference type="Proteomes" id="UP001558713">
    <property type="component" value="Unassembled WGS sequence"/>
</dbReference>
<comment type="caution">
    <text evidence="2">The sequence shown here is derived from an EMBL/GenBank/DDBJ whole genome shotgun (WGS) entry which is preliminary data.</text>
</comment>
<evidence type="ECO:0000259" key="1">
    <source>
        <dbReference type="PROSITE" id="PS50181"/>
    </source>
</evidence>
<dbReference type="InterPro" id="IPR053781">
    <property type="entry name" value="F-box_AtFBL13-like"/>
</dbReference>
<dbReference type="InterPro" id="IPR032675">
    <property type="entry name" value="LRR_dom_sf"/>
</dbReference>
<dbReference type="InterPro" id="IPR050232">
    <property type="entry name" value="FBL13/AtMIF1-like"/>
</dbReference>
<evidence type="ECO:0000313" key="3">
    <source>
        <dbReference type="Proteomes" id="UP001558713"/>
    </source>
</evidence>
<gene>
    <name evidence="2" type="ORF">V5N11_013840</name>
</gene>
<dbReference type="PANTHER" id="PTHR31900">
    <property type="entry name" value="F-BOX/RNI SUPERFAMILY PROTEIN-RELATED"/>
    <property type="match status" value="1"/>
</dbReference>
<dbReference type="InterPro" id="IPR006566">
    <property type="entry name" value="FBD"/>
</dbReference>
<dbReference type="Pfam" id="PF24758">
    <property type="entry name" value="LRR_At5g56370"/>
    <property type="match status" value="1"/>
</dbReference>
<dbReference type="Gene3D" id="1.20.1280.50">
    <property type="match status" value="1"/>
</dbReference>
<dbReference type="Gene3D" id="3.80.10.10">
    <property type="entry name" value="Ribonuclease Inhibitor"/>
    <property type="match status" value="1"/>
</dbReference>
<dbReference type="Pfam" id="PF00646">
    <property type="entry name" value="F-box"/>
    <property type="match status" value="1"/>
</dbReference>
<dbReference type="CDD" id="cd22160">
    <property type="entry name" value="F-box_AtFBL13-like"/>
    <property type="match status" value="1"/>
</dbReference>
<dbReference type="SMART" id="SM00256">
    <property type="entry name" value="FBOX"/>
    <property type="match status" value="1"/>
</dbReference>
<dbReference type="EMBL" id="JBANAX010000430">
    <property type="protein sequence ID" value="KAL1209071.1"/>
    <property type="molecule type" value="Genomic_DNA"/>
</dbReference>
<accession>A0ABD1BDK2</accession>
<feature type="domain" description="F-box" evidence="1">
    <location>
        <begin position="10"/>
        <end position="46"/>
    </location>
</feature>
<dbReference type="InterPro" id="IPR001810">
    <property type="entry name" value="F-box_dom"/>
</dbReference>